<name>A0A1U9MG09_9HYPH</name>
<dbReference type="GO" id="GO:0018104">
    <property type="term" value="P:peptidoglycan-protein cross-linking"/>
    <property type="evidence" value="ECO:0007669"/>
    <property type="project" value="TreeGrafter"/>
</dbReference>
<evidence type="ECO:0000256" key="9">
    <source>
        <dbReference type="PROSITE-ProRule" id="PRU01373"/>
    </source>
</evidence>
<dbReference type="PROSITE" id="PS51318">
    <property type="entry name" value="TAT"/>
    <property type="match status" value="1"/>
</dbReference>
<dbReference type="GO" id="GO:0008360">
    <property type="term" value="P:regulation of cell shape"/>
    <property type="evidence" value="ECO:0007669"/>
    <property type="project" value="UniProtKB-UniRule"/>
</dbReference>
<gene>
    <name evidence="11" type="ORF">BBC0122_007470</name>
</gene>
<dbReference type="RefSeq" id="WP_077991494.1">
    <property type="nucleotide sequence ID" value="NZ_CP015625.1"/>
</dbReference>
<dbReference type="InterPro" id="IPR038063">
    <property type="entry name" value="Transpep_catalytic_dom"/>
</dbReference>
<keyword evidence="4" id="KW-0808">Transferase</keyword>
<dbReference type="PANTHER" id="PTHR30582">
    <property type="entry name" value="L,D-TRANSPEPTIDASE"/>
    <property type="match status" value="1"/>
</dbReference>
<dbReference type="GO" id="GO:0071555">
    <property type="term" value="P:cell wall organization"/>
    <property type="evidence" value="ECO:0007669"/>
    <property type="project" value="UniProtKB-UniRule"/>
</dbReference>
<sequence>MTSLVSRRFFLQTLTMGAATTGLSACMPSGLKDIALAPVKTPPASVNTPVNNALAPFASMYGEMRDGDFVLPAIPYQHIDPQFLRQIVDDPTGEQPGTIVVDTKRRYLYLVRLNGKAIRYGVSVGKEGFAWSGRGIIEYKRKWPTWTPPADMIARQPQLAKYSAANGGMKPGLKNPLGARALYIFQDGKDTLYRLHGSPDWSSIGKRASSGCVRLINQDIIDLYERVPEKAPVLVV</sequence>
<dbReference type="OrthoDB" id="8478453at2"/>
<dbReference type="FunFam" id="2.40.440.10:FF:000002">
    <property type="entry name" value="L,D-transpeptidase ErfK/SrfK"/>
    <property type="match status" value="1"/>
</dbReference>
<evidence type="ECO:0000256" key="1">
    <source>
        <dbReference type="ARBA" id="ARBA00004752"/>
    </source>
</evidence>
<dbReference type="PROSITE" id="PS52029">
    <property type="entry name" value="LD_TPASE"/>
    <property type="match status" value="1"/>
</dbReference>
<dbReference type="EMBL" id="CP015625">
    <property type="protein sequence ID" value="AQT46875.1"/>
    <property type="molecule type" value="Genomic_DNA"/>
</dbReference>
<keyword evidence="8 9" id="KW-0961">Cell wall biogenesis/degradation</keyword>
<dbReference type="UniPathway" id="UPA00219"/>
<dbReference type="KEGG" id="bapi:BBC0122_007470"/>
<dbReference type="STRING" id="1686310.BBC0244_007510"/>
<dbReference type="GO" id="GO:0005576">
    <property type="term" value="C:extracellular region"/>
    <property type="evidence" value="ECO:0007669"/>
    <property type="project" value="TreeGrafter"/>
</dbReference>
<organism evidence="11 12">
    <name type="scientific">Bartonella choladocola</name>
    <dbReference type="NCBI Taxonomy" id="2750995"/>
    <lineage>
        <taxon>Bacteria</taxon>
        <taxon>Pseudomonadati</taxon>
        <taxon>Pseudomonadota</taxon>
        <taxon>Alphaproteobacteria</taxon>
        <taxon>Hyphomicrobiales</taxon>
        <taxon>Bartonellaceae</taxon>
        <taxon>Bartonella</taxon>
    </lineage>
</organism>
<keyword evidence="3" id="KW-0328">Glycosyltransferase</keyword>
<dbReference type="InterPro" id="IPR050979">
    <property type="entry name" value="LD-transpeptidase"/>
</dbReference>
<protein>
    <submittedName>
        <fullName evidence="11">Lipoprotein-anchoring transpeptidase ErfK/SrfK</fullName>
    </submittedName>
</protein>
<keyword evidence="7 9" id="KW-0573">Peptidoglycan synthesis</keyword>
<evidence type="ECO:0000313" key="11">
    <source>
        <dbReference type="EMBL" id="AQT46875.1"/>
    </source>
</evidence>
<comment type="similarity">
    <text evidence="2">Belongs to the YkuD family.</text>
</comment>
<keyword evidence="11" id="KW-0449">Lipoprotein</keyword>
<dbReference type="Gene3D" id="2.40.440.10">
    <property type="entry name" value="L,D-transpeptidase catalytic domain-like"/>
    <property type="match status" value="1"/>
</dbReference>
<keyword evidence="6 9" id="KW-0133">Cell shape</keyword>
<evidence type="ECO:0000256" key="5">
    <source>
        <dbReference type="ARBA" id="ARBA00022801"/>
    </source>
</evidence>
<dbReference type="PANTHER" id="PTHR30582:SF24">
    <property type="entry name" value="L,D-TRANSPEPTIDASE ERFK_SRFK-RELATED"/>
    <property type="match status" value="1"/>
</dbReference>
<evidence type="ECO:0000256" key="3">
    <source>
        <dbReference type="ARBA" id="ARBA00022676"/>
    </source>
</evidence>
<evidence type="ECO:0000313" key="12">
    <source>
        <dbReference type="Proteomes" id="UP000189632"/>
    </source>
</evidence>
<evidence type="ECO:0000256" key="6">
    <source>
        <dbReference type="ARBA" id="ARBA00022960"/>
    </source>
</evidence>
<feature type="active site" description="Nucleophile" evidence="9">
    <location>
        <position position="212"/>
    </location>
</feature>
<dbReference type="PROSITE" id="PS51257">
    <property type="entry name" value="PROKAR_LIPOPROTEIN"/>
    <property type="match status" value="1"/>
</dbReference>
<dbReference type="GO" id="GO:0016757">
    <property type="term" value="F:glycosyltransferase activity"/>
    <property type="evidence" value="ECO:0007669"/>
    <property type="project" value="UniProtKB-KW"/>
</dbReference>
<dbReference type="InterPro" id="IPR006311">
    <property type="entry name" value="TAT_signal"/>
</dbReference>
<dbReference type="Proteomes" id="UP000189632">
    <property type="component" value="Chromosome"/>
</dbReference>
<comment type="pathway">
    <text evidence="1 9">Cell wall biogenesis; peptidoglycan biosynthesis.</text>
</comment>
<evidence type="ECO:0000256" key="8">
    <source>
        <dbReference type="ARBA" id="ARBA00023316"/>
    </source>
</evidence>
<dbReference type="SUPFAM" id="SSF141523">
    <property type="entry name" value="L,D-transpeptidase catalytic domain-like"/>
    <property type="match status" value="1"/>
</dbReference>
<dbReference type="AlphaFoldDB" id="A0A1U9MG09"/>
<feature type="domain" description="L,D-TPase catalytic" evidence="10">
    <location>
        <begin position="97"/>
        <end position="236"/>
    </location>
</feature>
<dbReference type="CDD" id="cd16913">
    <property type="entry name" value="YkuD_like"/>
    <property type="match status" value="1"/>
</dbReference>
<keyword evidence="12" id="KW-1185">Reference proteome</keyword>
<dbReference type="InterPro" id="IPR005490">
    <property type="entry name" value="LD_TPept_cat_dom"/>
</dbReference>
<dbReference type="GO" id="GO:0071972">
    <property type="term" value="F:peptidoglycan L,D-transpeptidase activity"/>
    <property type="evidence" value="ECO:0007669"/>
    <property type="project" value="TreeGrafter"/>
</dbReference>
<evidence type="ECO:0000256" key="2">
    <source>
        <dbReference type="ARBA" id="ARBA00005992"/>
    </source>
</evidence>
<evidence type="ECO:0000259" key="10">
    <source>
        <dbReference type="PROSITE" id="PS52029"/>
    </source>
</evidence>
<accession>A0A1U9MG09</accession>
<feature type="active site" description="Proton donor/acceptor" evidence="9">
    <location>
        <position position="196"/>
    </location>
</feature>
<reference evidence="11 12" key="1">
    <citation type="submission" date="2016-11" db="EMBL/GenBank/DDBJ databases">
        <title>Comparative genomics of Bartonella apis.</title>
        <authorList>
            <person name="Engel P."/>
        </authorList>
    </citation>
    <scope>NUCLEOTIDE SEQUENCE [LARGE SCALE GENOMIC DNA]</scope>
    <source>
        <strain evidence="11 12">BBC0122</strain>
    </source>
</reference>
<proteinExistence type="inferred from homology"/>
<evidence type="ECO:0000256" key="4">
    <source>
        <dbReference type="ARBA" id="ARBA00022679"/>
    </source>
</evidence>
<dbReference type="Pfam" id="PF03734">
    <property type="entry name" value="YkuD"/>
    <property type="match status" value="1"/>
</dbReference>
<evidence type="ECO:0000256" key="7">
    <source>
        <dbReference type="ARBA" id="ARBA00022984"/>
    </source>
</evidence>
<keyword evidence="5" id="KW-0378">Hydrolase</keyword>